<dbReference type="PANTHER" id="PTHR37461">
    <property type="entry name" value="ANTI-SIGMA-K FACTOR RSKA"/>
    <property type="match status" value="1"/>
</dbReference>
<keyword evidence="2" id="KW-1133">Transmembrane helix</keyword>
<reference evidence="4 5" key="1">
    <citation type="submission" date="2016-11" db="EMBL/GenBank/DDBJ databases">
        <authorList>
            <person name="Jaros S."/>
            <person name="Januszkiewicz K."/>
            <person name="Wedrychowicz H."/>
        </authorList>
    </citation>
    <scope>NUCLEOTIDE SEQUENCE [LARGE SCALE GENOMIC DNA]</scope>
    <source>
        <strain evidence="4 5">DSM 26897</strain>
    </source>
</reference>
<dbReference type="STRING" id="1302690.BUE76_10980"/>
<sequence length="291" mass="31303">MDLSCIISSGDLELYVLGLLPQDEAAKIAQLALLFPEIQEELDRIGETLLVVGDTAHLAPSPGLKTGLMQQLQELKAAEDQVAAPIIPLQTGRNLPLEEPNEEDGMAPVVQMPSGRPATRTWLSAASFIGLLLATGGVIFLASQSSKQQQALASLEQTQSQLTRQNVELQRQLNNSKDMVAMLQSDQFRKISLKAVPGKPDALVQVLWNTQTKGVYVSNQSLPQPPAGRQYQLWAIVDGKPVDAGVLNGATGTVQFMKNFERAEAFAITLERAGGSPTPTMAQMFVMGTVG</sequence>
<dbReference type="Proteomes" id="UP000184368">
    <property type="component" value="Unassembled WGS sequence"/>
</dbReference>
<name>A0A1M5GC66_9BACT</name>
<dbReference type="RefSeq" id="WP_073046188.1">
    <property type="nucleotide sequence ID" value="NZ_FQUO01000016.1"/>
</dbReference>
<feature type="transmembrane region" description="Helical" evidence="2">
    <location>
        <begin position="122"/>
        <end position="142"/>
    </location>
</feature>
<dbReference type="PANTHER" id="PTHR37461:SF1">
    <property type="entry name" value="ANTI-SIGMA-K FACTOR RSKA"/>
    <property type="match status" value="1"/>
</dbReference>
<dbReference type="OrthoDB" id="1420916at2"/>
<dbReference type="InterPro" id="IPR051474">
    <property type="entry name" value="Anti-sigma-K/W_factor"/>
</dbReference>
<dbReference type="GO" id="GO:0016989">
    <property type="term" value="F:sigma factor antagonist activity"/>
    <property type="evidence" value="ECO:0007669"/>
    <property type="project" value="TreeGrafter"/>
</dbReference>
<gene>
    <name evidence="4" type="ORF">SAMN05444008_1167</name>
</gene>
<proteinExistence type="predicted"/>
<protein>
    <submittedName>
        <fullName evidence="4">Anti-sigma-K factor rskA</fullName>
    </submittedName>
</protein>
<dbReference type="AlphaFoldDB" id="A0A1M5GC66"/>
<evidence type="ECO:0000256" key="2">
    <source>
        <dbReference type="SAM" id="Phobius"/>
    </source>
</evidence>
<dbReference type="EMBL" id="FQUO01000016">
    <property type="protein sequence ID" value="SHG01081.1"/>
    <property type="molecule type" value="Genomic_DNA"/>
</dbReference>
<keyword evidence="2" id="KW-0472">Membrane</keyword>
<keyword evidence="5" id="KW-1185">Reference proteome</keyword>
<organism evidence="4 5">
    <name type="scientific">Cnuella takakiae</name>
    <dbReference type="NCBI Taxonomy" id="1302690"/>
    <lineage>
        <taxon>Bacteria</taxon>
        <taxon>Pseudomonadati</taxon>
        <taxon>Bacteroidota</taxon>
        <taxon>Chitinophagia</taxon>
        <taxon>Chitinophagales</taxon>
        <taxon>Chitinophagaceae</taxon>
        <taxon>Cnuella</taxon>
    </lineage>
</organism>
<evidence type="ECO:0000259" key="3">
    <source>
        <dbReference type="Pfam" id="PF10099"/>
    </source>
</evidence>
<dbReference type="Pfam" id="PF10099">
    <property type="entry name" value="RskA_C"/>
    <property type="match status" value="1"/>
</dbReference>
<dbReference type="InterPro" id="IPR018764">
    <property type="entry name" value="RskA_C"/>
</dbReference>
<feature type="coiled-coil region" evidence="1">
    <location>
        <begin position="152"/>
        <end position="186"/>
    </location>
</feature>
<accession>A0A1M5GC66</accession>
<evidence type="ECO:0000313" key="4">
    <source>
        <dbReference type="EMBL" id="SHG01081.1"/>
    </source>
</evidence>
<evidence type="ECO:0000313" key="5">
    <source>
        <dbReference type="Proteomes" id="UP000184368"/>
    </source>
</evidence>
<dbReference type="GO" id="GO:0005886">
    <property type="term" value="C:plasma membrane"/>
    <property type="evidence" value="ECO:0007669"/>
    <property type="project" value="InterPro"/>
</dbReference>
<keyword evidence="2" id="KW-0812">Transmembrane</keyword>
<dbReference type="GO" id="GO:0006417">
    <property type="term" value="P:regulation of translation"/>
    <property type="evidence" value="ECO:0007669"/>
    <property type="project" value="TreeGrafter"/>
</dbReference>
<evidence type="ECO:0000256" key="1">
    <source>
        <dbReference type="SAM" id="Coils"/>
    </source>
</evidence>
<keyword evidence="1" id="KW-0175">Coiled coil</keyword>
<feature type="domain" description="Anti-sigma K factor RskA C-terminal" evidence="3">
    <location>
        <begin position="131"/>
        <end position="280"/>
    </location>
</feature>